<proteinExistence type="predicted"/>
<feature type="non-terminal residue" evidence="1">
    <location>
        <position position="1"/>
    </location>
</feature>
<organism evidence="1 2">
    <name type="scientific">Adineta steineri</name>
    <dbReference type="NCBI Taxonomy" id="433720"/>
    <lineage>
        <taxon>Eukaryota</taxon>
        <taxon>Metazoa</taxon>
        <taxon>Spiralia</taxon>
        <taxon>Gnathifera</taxon>
        <taxon>Rotifera</taxon>
        <taxon>Eurotatoria</taxon>
        <taxon>Bdelloidea</taxon>
        <taxon>Adinetida</taxon>
        <taxon>Adinetidae</taxon>
        <taxon>Adineta</taxon>
    </lineage>
</organism>
<name>A0A820KS51_9BILA</name>
<dbReference type="Gene3D" id="2.140.10.30">
    <property type="entry name" value="Dipeptidylpeptidase IV, N-terminal domain"/>
    <property type="match status" value="1"/>
</dbReference>
<sequence length="78" mass="9371">NVITYLRSPNQTLSRQLYGYNIQTDKEFIYAEPDANNEQTDDNLSMEEKLRRERQRQLITGITRYQWSKTKNQSLMLI</sequence>
<gene>
    <name evidence="1" type="ORF">OKA104_LOCUS48471</name>
</gene>
<reference evidence="1" key="1">
    <citation type="submission" date="2021-02" db="EMBL/GenBank/DDBJ databases">
        <authorList>
            <person name="Nowell W R."/>
        </authorList>
    </citation>
    <scope>NUCLEOTIDE SEQUENCE</scope>
</reference>
<comment type="caution">
    <text evidence="1">The sequence shown here is derived from an EMBL/GenBank/DDBJ whole genome shotgun (WGS) entry which is preliminary data.</text>
</comment>
<dbReference type="AlphaFoldDB" id="A0A820KS51"/>
<evidence type="ECO:0000313" key="2">
    <source>
        <dbReference type="Proteomes" id="UP000663881"/>
    </source>
</evidence>
<dbReference type="Proteomes" id="UP000663881">
    <property type="component" value="Unassembled WGS sequence"/>
</dbReference>
<protein>
    <submittedName>
        <fullName evidence="1">Uncharacterized protein</fullName>
    </submittedName>
</protein>
<accession>A0A820KS51</accession>
<feature type="non-terminal residue" evidence="1">
    <location>
        <position position="78"/>
    </location>
</feature>
<dbReference type="EMBL" id="CAJOAY010020985">
    <property type="protein sequence ID" value="CAF4344588.1"/>
    <property type="molecule type" value="Genomic_DNA"/>
</dbReference>
<evidence type="ECO:0000313" key="1">
    <source>
        <dbReference type="EMBL" id="CAF4344588.1"/>
    </source>
</evidence>